<feature type="compositionally biased region" description="Gly residues" evidence="7">
    <location>
        <begin position="875"/>
        <end position="884"/>
    </location>
</feature>
<dbReference type="PANTHER" id="PTHR22951:SF5">
    <property type="entry name" value="PHOSPHATIDYLINOSITOL-BINDING CLATHRIN ASSEMBLY PROTEIN LAP"/>
    <property type="match status" value="1"/>
</dbReference>
<name>A0A0K3CG07_RHOTO</name>
<dbReference type="Proteomes" id="UP000199069">
    <property type="component" value="Unassembled WGS sequence"/>
</dbReference>
<dbReference type="Pfam" id="PF08226">
    <property type="entry name" value="DUF1720"/>
    <property type="match status" value="1"/>
</dbReference>
<dbReference type="InterPro" id="IPR013809">
    <property type="entry name" value="ENTH"/>
</dbReference>
<feature type="compositionally biased region" description="Low complexity" evidence="7">
    <location>
        <begin position="752"/>
        <end position="776"/>
    </location>
</feature>
<sequence length="893" mass="93589">MSMRKTVELATKPKRAAPKAKVSCRPQFDWPHGMTPAGAGEAKADFEEPPSLILPFLAQYIDPIVQATFSQDGQLQDIVRTLATRLRDPNPTVVFKSLITLHTIMRSGSLDPVFSYLSSSSISLSLSGQEAANVAAYGHYLASRIKAYGNLKRDVIRDKSDRRAANRLRKLTVEQGLLRETREIQRMIAALVDSKFYTEDVDDDVSMTALRLLVKDLLVLFACVNEGVINVLENFFGMSHVDATTALKIYKTFCRDTEKVVAYLGTAKKLYNVLNIPIPNIKHAPLSLASSLEEYLNDPNFEQNRQEYKGNKRIADGGTPRSSTPKATATTNGSTSSAPAASSPSAPSTSEPSSSNAPKSFTDFFESIETSQVSMFNSPQMGGGHFQQQPMFAPFAAPQATGMPFMGQPTGVMPQMTGNPFLQPQMTGFAPMQQPQMTGFLQPQATGMMANPFRQSMMMTGAAPNPFGQQPQGMMPQATGMPFASAPPPVPQMQPQMTGMGSPFGRIQPQATGNPFGSLGQRPMSIMPQATGNPFQQQQQQQQPQSSFSSMPPPVSSAPVASGAPHLAPTTSASSSSPAPLVPQKTGARNPFAPAPGIIIPQTQPKPEPGPSMNELASNAFAARLASQYQQQQPMQPQQTGFQASQVNGTATGSSTPSQQQQQAPKLDAFSAFVKQEREKEAAAAAGTPLIAQKTGGLFASIASDLARTSSPSAAGSQNSTSPFSSGPATSSTTPFSSFFTPSSLSTPFSTMSLSAPGSAPSPFSSSTNSTSAPFLTSQPTGFAGSSVKPFQPSSSFGSKLASELGTPSTLSAQPTGFGSSLSPSGTNGTATSSSSASPAPALQPQSTGFSAFGGTKLPPLNTPLSAGLTTQQTGTGGFGGAGSTGVATGSLI</sequence>
<feature type="compositionally biased region" description="Low complexity" evidence="7">
    <location>
        <begin position="649"/>
        <end position="665"/>
    </location>
</feature>
<dbReference type="PANTHER" id="PTHR22951">
    <property type="entry name" value="CLATHRIN ASSEMBLY PROTEIN"/>
    <property type="match status" value="1"/>
</dbReference>
<dbReference type="OMA" id="VPNLKHA"/>
<evidence type="ECO:0000256" key="7">
    <source>
        <dbReference type="SAM" id="MobiDB-lite"/>
    </source>
</evidence>
<protein>
    <submittedName>
        <fullName evidence="9">BY PROTMAP: gi|342320129|gb|EGU12072.1| ENTH domain-containing protein [Rhodotorula glutinis ATCC 204091]</fullName>
    </submittedName>
</protein>
<evidence type="ECO:0000256" key="2">
    <source>
        <dbReference type="ARBA" id="ARBA00004496"/>
    </source>
</evidence>
<evidence type="ECO:0000256" key="6">
    <source>
        <dbReference type="ARBA" id="ARBA00023136"/>
    </source>
</evidence>
<feature type="compositionally biased region" description="Low complexity" evidence="7">
    <location>
        <begin position="327"/>
        <end position="358"/>
    </location>
</feature>
<keyword evidence="6" id="KW-0472">Membrane</keyword>
<dbReference type="InterPro" id="IPR013182">
    <property type="entry name" value="DUF1720"/>
</dbReference>
<dbReference type="Gene3D" id="1.25.40.90">
    <property type="match status" value="1"/>
</dbReference>
<feature type="compositionally biased region" description="Polar residues" evidence="7">
    <location>
        <begin position="709"/>
        <end position="719"/>
    </location>
</feature>
<dbReference type="GO" id="GO:0030136">
    <property type="term" value="C:clathrin-coated vesicle"/>
    <property type="evidence" value="ECO:0007669"/>
    <property type="project" value="InterPro"/>
</dbReference>
<feature type="region of interest" description="Disordered" evidence="7">
    <location>
        <begin position="310"/>
        <end position="360"/>
    </location>
</feature>
<proteinExistence type="predicted"/>
<feature type="compositionally biased region" description="Polar residues" evidence="7">
    <location>
        <begin position="806"/>
        <end position="822"/>
    </location>
</feature>
<dbReference type="GO" id="GO:0072583">
    <property type="term" value="P:clathrin-dependent endocytosis"/>
    <property type="evidence" value="ECO:0007669"/>
    <property type="project" value="InterPro"/>
</dbReference>
<feature type="region of interest" description="Disordered" evidence="7">
    <location>
        <begin position="1"/>
        <end position="27"/>
    </location>
</feature>
<evidence type="ECO:0000313" key="10">
    <source>
        <dbReference type="Proteomes" id="UP000199069"/>
    </source>
</evidence>
<reference evidence="9 10" key="1">
    <citation type="submission" date="2015-07" db="EMBL/GenBank/DDBJ databases">
        <authorList>
            <person name="Cajimat M.N.B."/>
            <person name="Milazzo M.L."/>
            <person name="Fulhorst C.F."/>
        </authorList>
    </citation>
    <scope>NUCLEOTIDE SEQUENCE [LARGE SCALE GENOMIC DNA]</scope>
    <source>
        <strain evidence="9">Single colony</strain>
    </source>
</reference>
<dbReference type="Gene3D" id="1.20.58.150">
    <property type="entry name" value="ANTH domain"/>
    <property type="match status" value="1"/>
</dbReference>
<accession>A0A0K3CG07</accession>
<dbReference type="InterPro" id="IPR011417">
    <property type="entry name" value="ANTH_dom"/>
</dbReference>
<dbReference type="SMART" id="SM00273">
    <property type="entry name" value="ENTH"/>
    <property type="match status" value="1"/>
</dbReference>
<dbReference type="FunFam" id="1.20.58.150:FF:000004">
    <property type="entry name" value="ENTH domain protein"/>
    <property type="match status" value="1"/>
</dbReference>
<feature type="compositionally biased region" description="Low complexity" evidence="7">
    <location>
        <begin position="628"/>
        <end position="639"/>
    </location>
</feature>
<keyword evidence="4" id="KW-0254">Endocytosis</keyword>
<feature type="region of interest" description="Disordered" evidence="7">
    <location>
        <begin position="501"/>
        <end position="666"/>
    </location>
</feature>
<feature type="compositionally biased region" description="Low complexity" evidence="7">
    <location>
        <begin position="823"/>
        <end position="848"/>
    </location>
</feature>
<dbReference type="SUPFAM" id="SSF48464">
    <property type="entry name" value="ENTH/VHS domain"/>
    <property type="match status" value="1"/>
</dbReference>
<evidence type="ECO:0000256" key="5">
    <source>
        <dbReference type="ARBA" id="ARBA00022737"/>
    </source>
</evidence>
<evidence type="ECO:0000256" key="1">
    <source>
        <dbReference type="ARBA" id="ARBA00004170"/>
    </source>
</evidence>
<dbReference type="GO" id="GO:0005546">
    <property type="term" value="F:phosphatidylinositol-4,5-bisphosphate binding"/>
    <property type="evidence" value="ECO:0007669"/>
    <property type="project" value="TreeGrafter"/>
</dbReference>
<evidence type="ECO:0000256" key="3">
    <source>
        <dbReference type="ARBA" id="ARBA00022490"/>
    </source>
</evidence>
<comment type="subcellular location">
    <subcellularLocation>
        <location evidence="2">Cytoplasm</location>
    </subcellularLocation>
    <subcellularLocation>
        <location evidence="1">Membrane</location>
        <topology evidence="1">Peripheral membrane protein</topology>
    </subcellularLocation>
</comment>
<dbReference type="InterPro" id="IPR008942">
    <property type="entry name" value="ENTH_VHS"/>
</dbReference>
<dbReference type="InterPro" id="IPR045192">
    <property type="entry name" value="AP180-like"/>
</dbReference>
<evidence type="ECO:0000313" key="9">
    <source>
        <dbReference type="EMBL" id="CTR06131.1"/>
    </source>
</evidence>
<feature type="region of interest" description="Disordered" evidence="7">
    <location>
        <begin position="709"/>
        <end position="735"/>
    </location>
</feature>
<gene>
    <name evidence="9" type="primary">FGENESH: predicted gene_3.443</name>
    <name evidence="9" type="ORF">BN2166_0019920</name>
</gene>
<feature type="domain" description="ENTH" evidence="8">
    <location>
        <begin position="47"/>
        <end position="155"/>
    </location>
</feature>
<feature type="compositionally biased region" description="Low complexity" evidence="7">
    <location>
        <begin position="557"/>
        <end position="579"/>
    </location>
</feature>
<feature type="region of interest" description="Disordered" evidence="7">
    <location>
        <begin position="752"/>
        <end position="893"/>
    </location>
</feature>
<feature type="compositionally biased region" description="Low complexity" evidence="7">
    <location>
        <begin position="534"/>
        <end position="550"/>
    </location>
</feature>
<feature type="compositionally biased region" description="Low complexity" evidence="7">
    <location>
        <begin position="720"/>
        <end position="735"/>
    </location>
</feature>
<dbReference type="GO" id="GO:0005545">
    <property type="term" value="F:1-phosphatidylinositol binding"/>
    <property type="evidence" value="ECO:0007669"/>
    <property type="project" value="InterPro"/>
</dbReference>
<evidence type="ECO:0000256" key="4">
    <source>
        <dbReference type="ARBA" id="ARBA00022583"/>
    </source>
</evidence>
<dbReference type="EMBL" id="CWKI01000003">
    <property type="protein sequence ID" value="CTR06131.1"/>
    <property type="molecule type" value="Genomic_DNA"/>
</dbReference>
<dbReference type="GO" id="GO:0000149">
    <property type="term" value="F:SNARE binding"/>
    <property type="evidence" value="ECO:0007669"/>
    <property type="project" value="TreeGrafter"/>
</dbReference>
<dbReference type="InterPro" id="IPR014712">
    <property type="entry name" value="ANTH_dom_sf"/>
</dbReference>
<dbReference type="GO" id="GO:0048268">
    <property type="term" value="P:clathrin coat assembly"/>
    <property type="evidence" value="ECO:0007669"/>
    <property type="project" value="InterPro"/>
</dbReference>
<dbReference type="Pfam" id="PF07651">
    <property type="entry name" value="ANTH"/>
    <property type="match status" value="1"/>
</dbReference>
<dbReference type="SUPFAM" id="SSF89009">
    <property type="entry name" value="GAT-like domain"/>
    <property type="match status" value="1"/>
</dbReference>
<dbReference type="GO" id="GO:0032050">
    <property type="term" value="F:clathrin heavy chain binding"/>
    <property type="evidence" value="ECO:0007669"/>
    <property type="project" value="TreeGrafter"/>
</dbReference>
<dbReference type="GO" id="GO:0005905">
    <property type="term" value="C:clathrin-coated pit"/>
    <property type="evidence" value="ECO:0007669"/>
    <property type="project" value="TreeGrafter"/>
</dbReference>
<keyword evidence="5" id="KW-0677">Repeat</keyword>
<organism evidence="9 10">
    <name type="scientific">Rhodotorula toruloides</name>
    <name type="common">Yeast</name>
    <name type="synonym">Rhodosporidium toruloides</name>
    <dbReference type="NCBI Taxonomy" id="5286"/>
    <lineage>
        <taxon>Eukaryota</taxon>
        <taxon>Fungi</taxon>
        <taxon>Dikarya</taxon>
        <taxon>Basidiomycota</taxon>
        <taxon>Pucciniomycotina</taxon>
        <taxon>Microbotryomycetes</taxon>
        <taxon>Sporidiobolales</taxon>
        <taxon>Sporidiobolaceae</taxon>
        <taxon>Rhodotorula</taxon>
    </lineage>
</organism>
<dbReference type="STRING" id="5286.A0A0K3CG07"/>
<dbReference type="AlphaFoldDB" id="A0A0K3CG07"/>
<keyword evidence="10" id="KW-1185">Reference proteome</keyword>
<dbReference type="GO" id="GO:0006900">
    <property type="term" value="P:vesicle budding from membrane"/>
    <property type="evidence" value="ECO:0007669"/>
    <property type="project" value="TreeGrafter"/>
</dbReference>
<keyword evidence="3" id="KW-0963">Cytoplasm</keyword>
<evidence type="ECO:0000259" key="8">
    <source>
        <dbReference type="SMART" id="SM00273"/>
    </source>
</evidence>
<feature type="compositionally biased region" description="Low complexity" evidence="7">
    <location>
        <begin position="865"/>
        <end position="874"/>
    </location>
</feature>